<accession>A0A7C2NYQ4</accession>
<evidence type="ECO:0000256" key="9">
    <source>
        <dbReference type="ARBA" id="ARBA00047944"/>
    </source>
</evidence>
<keyword evidence="7 10" id="KW-0949">S-adenosyl-L-methionine</keyword>
<feature type="domain" description="Ribosomal RNA small subunit methyltransferase E methyltransferase" evidence="11">
    <location>
        <begin position="86"/>
        <end position="249"/>
    </location>
</feature>
<keyword evidence="5 10" id="KW-0489">Methyltransferase</keyword>
<dbReference type="InterPro" id="IPR029026">
    <property type="entry name" value="tRNA_m1G_MTases_N"/>
</dbReference>
<evidence type="ECO:0000256" key="3">
    <source>
        <dbReference type="ARBA" id="ARBA00022490"/>
    </source>
</evidence>
<name>A0A7C2NYQ4_UNCW3</name>
<evidence type="ECO:0000256" key="2">
    <source>
        <dbReference type="ARBA" id="ARBA00005528"/>
    </source>
</evidence>
<keyword evidence="6 10" id="KW-0808">Transferase</keyword>
<evidence type="ECO:0000256" key="10">
    <source>
        <dbReference type="PIRNR" id="PIRNR015601"/>
    </source>
</evidence>
<dbReference type="Pfam" id="PF04452">
    <property type="entry name" value="Methyltrans_RNA"/>
    <property type="match status" value="1"/>
</dbReference>
<dbReference type="InterPro" id="IPR046886">
    <property type="entry name" value="RsmE_MTase_dom"/>
</dbReference>
<evidence type="ECO:0000256" key="6">
    <source>
        <dbReference type="ARBA" id="ARBA00022679"/>
    </source>
</evidence>
<dbReference type="GO" id="GO:0070475">
    <property type="term" value="P:rRNA base methylation"/>
    <property type="evidence" value="ECO:0007669"/>
    <property type="project" value="TreeGrafter"/>
</dbReference>
<dbReference type="PANTHER" id="PTHR30027">
    <property type="entry name" value="RIBOSOMAL RNA SMALL SUBUNIT METHYLTRANSFERASE E"/>
    <property type="match status" value="1"/>
</dbReference>
<evidence type="ECO:0000256" key="8">
    <source>
        <dbReference type="ARBA" id="ARBA00025699"/>
    </source>
</evidence>
<feature type="domain" description="Ribosomal RNA small subunit methyltransferase E PUA-like" evidence="12">
    <location>
        <begin position="32"/>
        <end position="65"/>
    </location>
</feature>
<comment type="subcellular location">
    <subcellularLocation>
        <location evidence="1 10">Cytoplasm</location>
    </subcellularLocation>
</comment>
<dbReference type="InterPro" id="IPR029028">
    <property type="entry name" value="Alpha/beta_knot_MTases"/>
</dbReference>
<dbReference type="SUPFAM" id="SSF88697">
    <property type="entry name" value="PUA domain-like"/>
    <property type="match status" value="1"/>
</dbReference>
<dbReference type="InterPro" id="IPR006700">
    <property type="entry name" value="RsmE"/>
</dbReference>
<organism evidence="13">
    <name type="scientific">candidate division WOR-3 bacterium</name>
    <dbReference type="NCBI Taxonomy" id="2052148"/>
    <lineage>
        <taxon>Bacteria</taxon>
        <taxon>Bacteria division WOR-3</taxon>
    </lineage>
</organism>
<dbReference type="AlphaFoldDB" id="A0A7C2NYQ4"/>
<dbReference type="CDD" id="cd18084">
    <property type="entry name" value="RsmE-like"/>
    <property type="match status" value="1"/>
</dbReference>
<comment type="caution">
    <text evidence="13">The sequence shown here is derived from an EMBL/GenBank/DDBJ whole genome shotgun (WGS) entry which is preliminary data.</text>
</comment>
<dbReference type="InterPro" id="IPR015947">
    <property type="entry name" value="PUA-like_sf"/>
</dbReference>
<keyword evidence="4 10" id="KW-0698">rRNA processing</keyword>
<evidence type="ECO:0000256" key="4">
    <source>
        <dbReference type="ARBA" id="ARBA00022552"/>
    </source>
</evidence>
<dbReference type="SUPFAM" id="SSF75217">
    <property type="entry name" value="alpha/beta knot"/>
    <property type="match status" value="1"/>
</dbReference>
<dbReference type="NCBIfam" id="TIGR00046">
    <property type="entry name" value="RsmE family RNA methyltransferase"/>
    <property type="match status" value="1"/>
</dbReference>
<dbReference type="EC" id="2.1.1.193" evidence="10"/>
<dbReference type="Pfam" id="PF20260">
    <property type="entry name" value="PUA_4"/>
    <property type="match status" value="1"/>
</dbReference>
<evidence type="ECO:0000313" key="13">
    <source>
        <dbReference type="EMBL" id="HEN27570.1"/>
    </source>
</evidence>
<dbReference type="PIRSF" id="PIRSF015601">
    <property type="entry name" value="MTase_slr0722"/>
    <property type="match status" value="1"/>
</dbReference>
<sequence length="256" mass="29654">MLACTKLVYFKLNMPRFYVPQEEIKDIIPLKTRDLRYLVRVLRLEEGDEVEIFDGYGGRYLSRLFQEEGRWYLKIYEKLEQDSPPSFKLILGQSLLKGDKMSFVIQKATELGVWDIIPILSLRSVPILEEEESILLKQKRWQRIAEEASRQSNRATVPSIRGPLRLEEFLSQSKGLKIAFWEKSRLPLRRVLDKIKTTPEEVTLLIGPEGGFSEREAVKIEENGFYLCSLGQRILRAETASLSAITLIQYHFGDIG</sequence>
<evidence type="ECO:0000256" key="5">
    <source>
        <dbReference type="ARBA" id="ARBA00022603"/>
    </source>
</evidence>
<evidence type="ECO:0000259" key="12">
    <source>
        <dbReference type="Pfam" id="PF20260"/>
    </source>
</evidence>
<dbReference type="InterPro" id="IPR046887">
    <property type="entry name" value="RsmE_PUA-like"/>
</dbReference>
<dbReference type="Gene3D" id="3.40.1280.10">
    <property type="match status" value="1"/>
</dbReference>
<dbReference type="PANTHER" id="PTHR30027:SF3">
    <property type="entry name" value="16S RRNA (URACIL(1498)-N(3))-METHYLTRANSFERASE"/>
    <property type="match status" value="1"/>
</dbReference>
<evidence type="ECO:0000259" key="11">
    <source>
        <dbReference type="Pfam" id="PF04452"/>
    </source>
</evidence>
<dbReference type="NCBIfam" id="NF008692">
    <property type="entry name" value="PRK11713.1-5"/>
    <property type="match status" value="1"/>
</dbReference>
<comment type="similarity">
    <text evidence="2 10">Belongs to the RNA methyltransferase RsmE family.</text>
</comment>
<dbReference type="EMBL" id="DSOL01000077">
    <property type="protein sequence ID" value="HEN27570.1"/>
    <property type="molecule type" value="Genomic_DNA"/>
</dbReference>
<gene>
    <name evidence="13" type="ORF">ENQ77_02685</name>
</gene>
<comment type="function">
    <text evidence="8 10">Specifically methylates the N3 position of the uracil ring of uridine 1498 (m3U1498) in 16S rRNA. Acts on the fully assembled 30S ribosomal subunit.</text>
</comment>
<dbReference type="GO" id="GO:0070042">
    <property type="term" value="F:rRNA (uridine-N3-)-methyltransferase activity"/>
    <property type="evidence" value="ECO:0007669"/>
    <property type="project" value="TreeGrafter"/>
</dbReference>
<dbReference type="GO" id="GO:0005737">
    <property type="term" value="C:cytoplasm"/>
    <property type="evidence" value="ECO:0007669"/>
    <property type="project" value="UniProtKB-SubCell"/>
</dbReference>
<evidence type="ECO:0000256" key="7">
    <source>
        <dbReference type="ARBA" id="ARBA00022691"/>
    </source>
</evidence>
<comment type="catalytic activity">
    <reaction evidence="9 10">
        <text>uridine(1498) in 16S rRNA + S-adenosyl-L-methionine = N(3)-methyluridine(1498) in 16S rRNA + S-adenosyl-L-homocysteine + H(+)</text>
        <dbReference type="Rhea" id="RHEA:42920"/>
        <dbReference type="Rhea" id="RHEA-COMP:10283"/>
        <dbReference type="Rhea" id="RHEA-COMP:10284"/>
        <dbReference type="ChEBI" id="CHEBI:15378"/>
        <dbReference type="ChEBI" id="CHEBI:57856"/>
        <dbReference type="ChEBI" id="CHEBI:59789"/>
        <dbReference type="ChEBI" id="CHEBI:65315"/>
        <dbReference type="ChEBI" id="CHEBI:74502"/>
        <dbReference type="EC" id="2.1.1.193"/>
    </reaction>
</comment>
<protein>
    <recommendedName>
        <fullName evidence="10">Ribosomal RNA small subunit methyltransferase E</fullName>
        <ecNumber evidence="10">2.1.1.193</ecNumber>
    </recommendedName>
</protein>
<reference evidence="13" key="1">
    <citation type="journal article" date="2020" name="mSystems">
        <title>Genome- and Community-Level Interaction Insights into Carbon Utilization and Element Cycling Functions of Hydrothermarchaeota in Hydrothermal Sediment.</title>
        <authorList>
            <person name="Zhou Z."/>
            <person name="Liu Y."/>
            <person name="Xu W."/>
            <person name="Pan J."/>
            <person name="Luo Z.H."/>
            <person name="Li M."/>
        </authorList>
    </citation>
    <scope>NUCLEOTIDE SEQUENCE [LARGE SCALE GENOMIC DNA]</scope>
    <source>
        <strain evidence="13">SpSt-34</strain>
    </source>
</reference>
<proteinExistence type="inferred from homology"/>
<keyword evidence="3 10" id="KW-0963">Cytoplasm</keyword>
<evidence type="ECO:0000256" key="1">
    <source>
        <dbReference type="ARBA" id="ARBA00004496"/>
    </source>
</evidence>